<organism evidence="1 2">
    <name type="scientific">Glossina austeni</name>
    <name type="common">Savannah tsetse fly</name>
    <dbReference type="NCBI Taxonomy" id="7395"/>
    <lineage>
        <taxon>Eukaryota</taxon>
        <taxon>Metazoa</taxon>
        <taxon>Ecdysozoa</taxon>
        <taxon>Arthropoda</taxon>
        <taxon>Hexapoda</taxon>
        <taxon>Insecta</taxon>
        <taxon>Pterygota</taxon>
        <taxon>Neoptera</taxon>
        <taxon>Endopterygota</taxon>
        <taxon>Diptera</taxon>
        <taxon>Brachycera</taxon>
        <taxon>Muscomorpha</taxon>
        <taxon>Hippoboscoidea</taxon>
        <taxon>Glossinidae</taxon>
        <taxon>Glossina</taxon>
    </lineage>
</organism>
<sequence length="183" mass="20355">MCTYPSSISIVMVFAAHISGAGVSIDKHDETSKLNNMLYPLWVKLHPIICPRSITKLRTSQLELSNVVMYSRDNIKQLWLQWDNSLERTVKTFHQFSENMKSLEGSSGLSDLQNNKGNDNMKTGIALNQSLGSKLRSTTEEVGGIVQSSQSTFADVVKFQLIKTKAPLILKPKNAQNSDKIVA</sequence>
<dbReference type="AlphaFoldDB" id="A0A1A9URE1"/>
<dbReference type="EnsemblMetazoa" id="GAUT012934-RA">
    <property type="protein sequence ID" value="GAUT012934-PA"/>
    <property type="gene ID" value="GAUT012934"/>
</dbReference>
<name>A0A1A9URE1_GLOAU</name>
<evidence type="ECO:0000313" key="2">
    <source>
        <dbReference type="Proteomes" id="UP000078200"/>
    </source>
</evidence>
<dbReference type="Proteomes" id="UP000078200">
    <property type="component" value="Unassembled WGS sequence"/>
</dbReference>
<proteinExistence type="predicted"/>
<keyword evidence="2" id="KW-1185">Reference proteome</keyword>
<protein>
    <submittedName>
        <fullName evidence="1">Uncharacterized protein</fullName>
    </submittedName>
</protein>
<reference evidence="1" key="1">
    <citation type="submission" date="2020-05" db="UniProtKB">
        <authorList>
            <consortium name="EnsemblMetazoa"/>
        </authorList>
    </citation>
    <scope>IDENTIFICATION</scope>
    <source>
        <strain evidence="1">TTRI</strain>
    </source>
</reference>
<dbReference type="VEuPathDB" id="VectorBase:GAUT012934"/>
<accession>A0A1A9URE1</accession>
<evidence type="ECO:0000313" key="1">
    <source>
        <dbReference type="EnsemblMetazoa" id="GAUT012934-PA"/>
    </source>
</evidence>